<keyword evidence="4" id="KW-1185">Reference proteome</keyword>
<reference evidence="3" key="1">
    <citation type="submission" date="2020-10" db="EMBL/GenBank/DDBJ databases">
        <title>Taxonomic study of unclassified bacteria belonging to the class Ktedonobacteria.</title>
        <authorList>
            <person name="Yabe S."/>
            <person name="Wang C.M."/>
            <person name="Zheng Y."/>
            <person name="Sakai Y."/>
            <person name="Cavaletti L."/>
            <person name="Monciardini P."/>
            <person name="Donadio S."/>
        </authorList>
    </citation>
    <scope>NUCLEOTIDE SEQUENCE</scope>
    <source>
        <strain evidence="3">SOSP1-1</strain>
    </source>
</reference>
<dbReference type="Proteomes" id="UP000612362">
    <property type="component" value="Unassembled WGS sequence"/>
</dbReference>
<feature type="domain" description="Zinc-ribbon" evidence="2">
    <location>
        <begin position="3"/>
        <end position="22"/>
    </location>
</feature>
<dbReference type="RefSeq" id="WP_220192671.1">
    <property type="nucleotide sequence ID" value="NZ_BNJF01000001.1"/>
</dbReference>
<dbReference type="InterPro" id="IPR026870">
    <property type="entry name" value="Zinc_ribbon_dom"/>
</dbReference>
<dbReference type="Pfam" id="PF13240">
    <property type="entry name" value="Zn_Ribbon_1"/>
    <property type="match status" value="1"/>
</dbReference>
<comment type="caution">
    <text evidence="3">The sequence shown here is derived from an EMBL/GenBank/DDBJ whole genome shotgun (WGS) entry which is preliminary data.</text>
</comment>
<feature type="transmembrane region" description="Helical" evidence="1">
    <location>
        <begin position="116"/>
        <end position="133"/>
    </location>
</feature>
<name>A0A8J3HWA0_9CHLR</name>
<keyword evidence="1" id="KW-0812">Transmembrane</keyword>
<keyword evidence="1" id="KW-1133">Transmembrane helix</keyword>
<gene>
    <name evidence="3" type="ORF">KSX_13490</name>
</gene>
<sequence>MRCEYCGAEIAAHARICPACGAIVGSRIQYSQEATIYNDSLEANVDVPPTYEEGPYHGKLMPPTEEFPAQPQKTYFYESSNRRNNAYSEDQASPYQTYSYQAQHIQVMPRPTNNSLLIEVILSLFGIFGIGWLNAGQTTIGLLLLLGSIFIYWPFMILGTIFTLGLGLICLGPLAILAIIINSILLNSFLNRQAIQHIVYNQQSPIQPPPMPMR</sequence>
<accession>A0A8J3HWA0</accession>
<dbReference type="AlphaFoldDB" id="A0A8J3HWA0"/>
<proteinExistence type="predicted"/>
<evidence type="ECO:0000313" key="4">
    <source>
        <dbReference type="Proteomes" id="UP000612362"/>
    </source>
</evidence>
<evidence type="ECO:0000256" key="1">
    <source>
        <dbReference type="SAM" id="Phobius"/>
    </source>
</evidence>
<evidence type="ECO:0000313" key="3">
    <source>
        <dbReference type="EMBL" id="GHO43186.1"/>
    </source>
</evidence>
<keyword evidence="1" id="KW-0472">Membrane</keyword>
<evidence type="ECO:0000259" key="2">
    <source>
        <dbReference type="Pfam" id="PF13240"/>
    </source>
</evidence>
<feature type="transmembrane region" description="Helical" evidence="1">
    <location>
        <begin position="164"/>
        <end position="186"/>
    </location>
</feature>
<organism evidence="3 4">
    <name type="scientific">Ktedonospora formicarum</name>
    <dbReference type="NCBI Taxonomy" id="2778364"/>
    <lineage>
        <taxon>Bacteria</taxon>
        <taxon>Bacillati</taxon>
        <taxon>Chloroflexota</taxon>
        <taxon>Ktedonobacteria</taxon>
        <taxon>Ktedonobacterales</taxon>
        <taxon>Ktedonobacteraceae</taxon>
        <taxon>Ktedonospora</taxon>
    </lineage>
</organism>
<protein>
    <recommendedName>
        <fullName evidence="2">Zinc-ribbon domain-containing protein</fullName>
    </recommendedName>
</protein>
<feature type="transmembrane region" description="Helical" evidence="1">
    <location>
        <begin position="140"/>
        <end position="158"/>
    </location>
</feature>
<dbReference type="EMBL" id="BNJF01000001">
    <property type="protein sequence ID" value="GHO43186.1"/>
    <property type="molecule type" value="Genomic_DNA"/>
</dbReference>